<evidence type="ECO:0000313" key="10">
    <source>
        <dbReference type="Proteomes" id="UP000632498"/>
    </source>
</evidence>
<dbReference type="RefSeq" id="WP_229734325.1">
    <property type="nucleotide sequence ID" value="NZ_BMHV01000015.1"/>
</dbReference>
<dbReference type="InterPro" id="IPR038763">
    <property type="entry name" value="DHH_sf"/>
</dbReference>
<reference evidence="9" key="2">
    <citation type="submission" date="2020-09" db="EMBL/GenBank/DDBJ databases">
        <authorList>
            <person name="Sun Q."/>
            <person name="Zhou Y."/>
        </authorList>
    </citation>
    <scope>NUCLEOTIDE SEQUENCE</scope>
    <source>
        <strain evidence="9">CGMCC 1.15254</strain>
    </source>
</reference>
<evidence type="ECO:0000256" key="2">
    <source>
        <dbReference type="ARBA" id="ARBA00019841"/>
    </source>
</evidence>
<dbReference type="PANTHER" id="PTHR30255:SF2">
    <property type="entry name" value="SINGLE-STRANDED-DNA-SPECIFIC EXONUCLEASE RECJ"/>
    <property type="match status" value="1"/>
</dbReference>
<keyword evidence="5 9" id="KW-0269">Exonuclease</keyword>
<name>A0A917C1L7_9PROT</name>
<dbReference type="InterPro" id="IPR041122">
    <property type="entry name" value="RecJ_OB"/>
</dbReference>
<dbReference type="Pfam" id="PF01368">
    <property type="entry name" value="DHH"/>
    <property type="match status" value="1"/>
</dbReference>
<evidence type="ECO:0000259" key="6">
    <source>
        <dbReference type="Pfam" id="PF01368"/>
    </source>
</evidence>
<evidence type="ECO:0000256" key="5">
    <source>
        <dbReference type="ARBA" id="ARBA00022839"/>
    </source>
</evidence>
<evidence type="ECO:0000259" key="8">
    <source>
        <dbReference type="Pfam" id="PF17768"/>
    </source>
</evidence>
<comment type="similarity">
    <text evidence="1">Belongs to the RecJ family.</text>
</comment>
<dbReference type="GO" id="GO:0008409">
    <property type="term" value="F:5'-3' exonuclease activity"/>
    <property type="evidence" value="ECO:0007669"/>
    <property type="project" value="InterPro"/>
</dbReference>
<dbReference type="Pfam" id="PF02272">
    <property type="entry name" value="DHHA1"/>
    <property type="match status" value="1"/>
</dbReference>
<dbReference type="NCBIfam" id="TIGR00644">
    <property type="entry name" value="recJ"/>
    <property type="match status" value="1"/>
</dbReference>
<keyword evidence="3" id="KW-0540">Nuclease</keyword>
<dbReference type="Gene3D" id="3.90.1640.30">
    <property type="match status" value="1"/>
</dbReference>
<dbReference type="GO" id="GO:0006310">
    <property type="term" value="P:DNA recombination"/>
    <property type="evidence" value="ECO:0007669"/>
    <property type="project" value="InterPro"/>
</dbReference>
<dbReference type="InterPro" id="IPR004610">
    <property type="entry name" value="RecJ"/>
</dbReference>
<dbReference type="GO" id="GO:0003676">
    <property type="term" value="F:nucleic acid binding"/>
    <property type="evidence" value="ECO:0007669"/>
    <property type="project" value="InterPro"/>
</dbReference>
<dbReference type="Proteomes" id="UP000632498">
    <property type="component" value="Unassembled WGS sequence"/>
</dbReference>
<accession>A0A917C1L7</accession>
<comment type="caution">
    <text evidence="9">The sequence shown here is derived from an EMBL/GenBank/DDBJ whole genome shotgun (WGS) entry which is preliminary data.</text>
</comment>
<dbReference type="PANTHER" id="PTHR30255">
    <property type="entry name" value="SINGLE-STRANDED-DNA-SPECIFIC EXONUCLEASE RECJ"/>
    <property type="match status" value="1"/>
</dbReference>
<evidence type="ECO:0000313" key="9">
    <source>
        <dbReference type="EMBL" id="GGF67544.1"/>
    </source>
</evidence>
<evidence type="ECO:0000256" key="3">
    <source>
        <dbReference type="ARBA" id="ARBA00022722"/>
    </source>
</evidence>
<evidence type="ECO:0000259" key="7">
    <source>
        <dbReference type="Pfam" id="PF02272"/>
    </source>
</evidence>
<protein>
    <recommendedName>
        <fullName evidence="2">Single-stranded-DNA-specific exonuclease RecJ</fullName>
    </recommendedName>
</protein>
<reference evidence="9" key="1">
    <citation type="journal article" date="2014" name="Int. J. Syst. Evol. Microbiol.">
        <title>Complete genome sequence of Corynebacterium casei LMG S-19264T (=DSM 44701T), isolated from a smear-ripened cheese.</title>
        <authorList>
            <consortium name="US DOE Joint Genome Institute (JGI-PGF)"/>
            <person name="Walter F."/>
            <person name="Albersmeier A."/>
            <person name="Kalinowski J."/>
            <person name="Ruckert C."/>
        </authorList>
    </citation>
    <scope>NUCLEOTIDE SEQUENCE</scope>
    <source>
        <strain evidence="9">CGMCC 1.15254</strain>
    </source>
</reference>
<feature type="domain" description="DDH" evidence="6">
    <location>
        <begin position="91"/>
        <end position="248"/>
    </location>
</feature>
<dbReference type="GO" id="GO:0006281">
    <property type="term" value="P:DNA repair"/>
    <property type="evidence" value="ECO:0007669"/>
    <property type="project" value="InterPro"/>
</dbReference>
<evidence type="ECO:0000256" key="1">
    <source>
        <dbReference type="ARBA" id="ARBA00005915"/>
    </source>
</evidence>
<dbReference type="SUPFAM" id="SSF64182">
    <property type="entry name" value="DHH phosphoesterases"/>
    <property type="match status" value="1"/>
</dbReference>
<dbReference type="EMBL" id="BMHV01000015">
    <property type="protein sequence ID" value="GGF67544.1"/>
    <property type="molecule type" value="Genomic_DNA"/>
</dbReference>
<dbReference type="Gene3D" id="3.10.310.30">
    <property type="match status" value="1"/>
</dbReference>
<dbReference type="InterPro" id="IPR001667">
    <property type="entry name" value="DDH_dom"/>
</dbReference>
<dbReference type="InterPro" id="IPR051673">
    <property type="entry name" value="SSDNA_exonuclease_RecJ"/>
</dbReference>
<dbReference type="Pfam" id="PF17768">
    <property type="entry name" value="RecJ_OB"/>
    <property type="match status" value="1"/>
</dbReference>
<keyword evidence="4" id="KW-0378">Hydrolase</keyword>
<organism evidence="9 10">
    <name type="scientific">Terasakiella brassicae</name>
    <dbReference type="NCBI Taxonomy" id="1634917"/>
    <lineage>
        <taxon>Bacteria</taxon>
        <taxon>Pseudomonadati</taxon>
        <taxon>Pseudomonadota</taxon>
        <taxon>Alphaproteobacteria</taxon>
        <taxon>Rhodospirillales</taxon>
        <taxon>Terasakiellaceae</taxon>
        <taxon>Terasakiella</taxon>
    </lineage>
</organism>
<evidence type="ECO:0000256" key="4">
    <source>
        <dbReference type="ARBA" id="ARBA00022801"/>
    </source>
</evidence>
<dbReference type="AlphaFoldDB" id="A0A917C1L7"/>
<keyword evidence="10" id="KW-1185">Reference proteome</keyword>
<feature type="domain" description="RecJ OB" evidence="8">
    <location>
        <begin position="474"/>
        <end position="583"/>
    </location>
</feature>
<gene>
    <name evidence="9" type="ORF">GCM10011332_22050</name>
</gene>
<feature type="domain" description="DHHA1" evidence="7">
    <location>
        <begin position="365"/>
        <end position="460"/>
    </location>
</feature>
<proteinExistence type="inferred from homology"/>
<dbReference type="InterPro" id="IPR003156">
    <property type="entry name" value="DHHA1_dom"/>
</dbReference>
<sequence>MSYLLDIDSSISGKSWQDRSFDERLAMTLSQRLNVSALTGRVMAARDVALDDAQTFLTPTLRDLLPDPNRFKGMAEAVDCLCQAIQNDELIAIFGDYDVDGATSSALFRRFLNAVGAKSTIYIPDRLEEGYGPNAPAMDALKEQGVTTVVTVDCGTTAFEPLSHAREIGLNVVVVDHHEAEVKLPDCVSVINPKRLDEDGRYSQLAAVGVTFIFAIGINRALRDSGWFVDGRKEPDLRQLLDLVALGTVCDVVPLVGLNRAFVIQGLKVMARRGNPGLAALVDVAGINETPEAYHAGFVLGPRVNAGGRVGESYLGATLLSTDNARMASEIAAQLDGYNKDRKEIEQTVLDDAIQQVDGQEHRGVVLAIGQGWHPGVIGIVASRLKERYSLPSCVISFDENDIGHGSGRSVTGVDLGTTIIAARQSGLLLKGGGHAMAAGFSVHREKLDDFNAFLNERLSQQIEEQDIRPTYKCDGVIAASAATPALVEELEQVGPFGAGNPQPRFILNHMSLQRADVVGKDHVRCFLIDQYGVRLKAIAFRALDTDLGQALLNHGGKKFHIAGRLKLDTWGGGTSVQLLIDDAAYA</sequence>